<feature type="domain" description="RING-type" evidence="2">
    <location>
        <begin position="890"/>
        <end position="944"/>
    </location>
</feature>
<dbReference type="Gene3D" id="1.20.120.1750">
    <property type="match status" value="1"/>
</dbReference>
<proteinExistence type="predicted"/>
<evidence type="ECO:0000313" key="4">
    <source>
        <dbReference type="Proteomes" id="UP000005426"/>
    </source>
</evidence>
<name>G9NXB7_HYPAI</name>
<evidence type="ECO:0000256" key="1">
    <source>
        <dbReference type="PROSITE-ProRule" id="PRU00175"/>
    </source>
</evidence>
<dbReference type="AlphaFoldDB" id="G9NXB7"/>
<evidence type="ECO:0000313" key="3">
    <source>
        <dbReference type="EMBL" id="EHK44728.1"/>
    </source>
</evidence>
<dbReference type="Pfam" id="PF26200">
    <property type="entry name" value="Rcat_RNF216"/>
    <property type="match status" value="1"/>
</dbReference>
<dbReference type="HOGENOM" id="CLU_004581_1_0_1"/>
<dbReference type="GeneID" id="25777905"/>
<dbReference type="InterPro" id="IPR036465">
    <property type="entry name" value="vWFA_dom_sf"/>
</dbReference>
<dbReference type="SUPFAM" id="SSF53300">
    <property type="entry name" value="vWA-like"/>
    <property type="match status" value="1"/>
</dbReference>
<dbReference type="OrthoDB" id="1431934at2759"/>
<accession>G9NXB7</accession>
<keyword evidence="1" id="KW-0479">Metal-binding</keyword>
<organism evidence="3 4">
    <name type="scientific">Hypocrea atroviridis (strain ATCC 20476 / IMI 206040)</name>
    <name type="common">Trichoderma atroviride</name>
    <dbReference type="NCBI Taxonomy" id="452589"/>
    <lineage>
        <taxon>Eukaryota</taxon>
        <taxon>Fungi</taxon>
        <taxon>Dikarya</taxon>
        <taxon>Ascomycota</taxon>
        <taxon>Pezizomycotina</taxon>
        <taxon>Sordariomycetes</taxon>
        <taxon>Hypocreomycetidae</taxon>
        <taxon>Hypocreales</taxon>
        <taxon>Hypocreaceae</taxon>
        <taxon>Trichoderma</taxon>
    </lineage>
</organism>
<reference evidence="3 4" key="1">
    <citation type="journal article" date="2011" name="Genome Biol.">
        <title>Comparative genome sequence analysis underscores mycoparasitism as the ancestral life style of Trichoderma.</title>
        <authorList>
            <person name="Kubicek C.P."/>
            <person name="Herrera-Estrella A."/>
            <person name="Seidl-Seiboth V."/>
            <person name="Martinez D.A."/>
            <person name="Druzhinina I.S."/>
            <person name="Thon M."/>
            <person name="Zeilinger S."/>
            <person name="Casas-Flores S."/>
            <person name="Horwitz B.A."/>
            <person name="Mukherjee P.K."/>
            <person name="Mukherjee M."/>
            <person name="Kredics L."/>
            <person name="Alcaraz L.D."/>
            <person name="Aerts A."/>
            <person name="Antal Z."/>
            <person name="Atanasova L."/>
            <person name="Cervantes-Badillo M.G."/>
            <person name="Challacombe J."/>
            <person name="Chertkov O."/>
            <person name="McCluskey K."/>
            <person name="Coulpier F."/>
            <person name="Deshpande N."/>
            <person name="von Doehren H."/>
            <person name="Ebbole D.J."/>
            <person name="Esquivel-Naranjo E.U."/>
            <person name="Fekete E."/>
            <person name="Flipphi M."/>
            <person name="Glaser F."/>
            <person name="Gomez-Rodriguez E.Y."/>
            <person name="Gruber S."/>
            <person name="Han C."/>
            <person name="Henrissat B."/>
            <person name="Hermosa R."/>
            <person name="Hernandez-Onate M."/>
            <person name="Karaffa L."/>
            <person name="Kosti I."/>
            <person name="Le Crom S."/>
            <person name="Lindquist E."/>
            <person name="Lucas S."/>
            <person name="Luebeck M."/>
            <person name="Luebeck P.S."/>
            <person name="Margeot A."/>
            <person name="Metz B."/>
            <person name="Misra M."/>
            <person name="Nevalainen H."/>
            <person name="Omann M."/>
            <person name="Packer N."/>
            <person name="Perrone G."/>
            <person name="Uresti-Rivera E.E."/>
            <person name="Salamov A."/>
            <person name="Schmoll M."/>
            <person name="Seiboth B."/>
            <person name="Shapiro H."/>
            <person name="Sukno S."/>
            <person name="Tamayo-Ramos J.A."/>
            <person name="Tisch D."/>
            <person name="Wiest A."/>
            <person name="Wilkinson H.H."/>
            <person name="Zhang M."/>
            <person name="Coutinho P.M."/>
            <person name="Kenerley C.M."/>
            <person name="Monte E."/>
            <person name="Baker S.E."/>
            <person name="Grigoriev I.V."/>
        </authorList>
    </citation>
    <scope>NUCLEOTIDE SEQUENCE [LARGE SCALE GENOMIC DNA]</scope>
    <source>
        <strain evidence="4">ATCC 20476 / IMI 206040</strain>
    </source>
</reference>
<dbReference type="EMBL" id="ABDG02000024">
    <property type="protein sequence ID" value="EHK44728.1"/>
    <property type="molecule type" value="Genomic_DNA"/>
</dbReference>
<dbReference type="STRING" id="452589.G9NXB7"/>
<gene>
    <name evidence="3" type="ORF">TRIATDRAFT_220452</name>
</gene>
<dbReference type="CDD" id="cd22584">
    <property type="entry name" value="Rcat_RBR_unk"/>
    <property type="match status" value="1"/>
</dbReference>
<dbReference type="GO" id="GO:0008270">
    <property type="term" value="F:zinc ion binding"/>
    <property type="evidence" value="ECO:0007669"/>
    <property type="project" value="UniProtKB-KW"/>
</dbReference>
<dbReference type="Gene3D" id="3.40.50.410">
    <property type="entry name" value="von Willebrand factor, type A domain"/>
    <property type="match status" value="1"/>
</dbReference>
<keyword evidence="4" id="KW-1185">Reference proteome</keyword>
<protein>
    <recommendedName>
        <fullName evidence="2">RING-type domain-containing protein</fullName>
    </recommendedName>
</protein>
<evidence type="ECO:0000259" key="2">
    <source>
        <dbReference type="PROSITE" id="PS50089"/>
    </source>
</evidence>
<dbReference type="Proteomes" id="UP000005426">
    <property type="component" value="Unassembled WGS sequence"/>
</dbReference>
<comment type="caution">
    <text evidence="3">The sequence shown here is derived from an EMBL/GenBank/DDBJ whole genome shotgun (WGS) entry which is preliminary data.</text>
</comment>
<keyword evidence="1" id="KW-0863">Zinc-finger</keyword>
<dbReference type="SUPFAM" id="SSF57850">
    <property type="entry name" value="RING/U-box"/>
    <property type="match status" value="1"/>
</dbReference>
<dbReference type="eggNOG" id="KOG1812">
    <property type="taxonomic scope" value="Eukaryota"/>
</dbReference>
<dbReference type="PROSITE" id="PS50089">
    <property type="entry name" value="ZF_RING_2"/>
    <property type="match status" value="1"/>
</dbReference>
<dbReference type="KEGG" id="tatv:25777905"/>
<sequence>MAQVASNEAARGSFDLLLLTDATASMGHFLTALNKSLPEILSVSALTGCFERMGVLAYRDYCDSPLIEFSGWCSPAGNYQGPDIVSQDDVLEMARKIQPTGGGDWPEAAKTGLAKAYTVMRPEATTIVLLYADAPPHFKETDETNYRLEKAALTGNDMFGEDGKLFVDWTSAAKTFAAGPKKAVVFSVIQMANVNTHSAFLYLSTVTGGNLFEIQDMAPDKISQLTIGILLTWMRLGKTTSNAEAKLGYLTRYESHADILTANTEEDPVLRKYIGKGHFSRTPFVLECLNNVKTEAVTLGQVPGLVKARGPRVESFADKYNNDPGYKSMAFSQLRLIIESNVSAISLNPVFGSLWRAACNDRLNPGRDELLNLFSFHVDKISDDTEKARMKAWLAESYNYADEIRDVIKAVAPEDRFPMLFLDPTADFGFVEDADGDGRRLQDFTRAELLEIGRSCDYKILRRLGKVLARLTFVASKKELPHHIKTKDPKVSVPCVPLALAKEQYGREFWKILLHAVLPGTKLGARPASLLAALALRMGIVPLRGVADEALIAFGANWNKLDVPETWNLGCLNLLLDADKDYEKRVAQGVTVRSSEEARILSAKDRDTFRALVDYKMLELNLDTALEAQITWTPEKTKVALGPLVICKKCKFPRSVTIMAARGVCGLCDIESNGCSCHACAVVEGHEERKKVNVSKGQTEQSEAYWVECGQTSCRAQYVVYNQNDLRVRPKCYYCRHTSPSYKKEKESVRQDLGQAPTVECFKCLGRIIWPKEYRPDDLDMAAYQCPACVAGKKTVVGEETTARKLSSENSWDWLLKNEDKTIRDPFNGRTVFYIASHSNLDDLDTKVEILPSANQDGFTIRGKQVRNPDEIKASLLSWVSSRRTEAATCSLCFSSIRKSDALPACGRSGCHQLICGSCRDSWYGINTPGSILNMPALHCPFCRRRPAPKAISKYRLHQIGSLRAAMDDAGSWIYVWCKTCGFAKQYAERVCAAGMPAQLVDWTCEECKPECKPDLVVEKIRIRHCPGCGVATEKTYGCDHITCPCGVHWCYACGVESSEGDIYEHMEEEHGGLDWGAETEEDEEWV</sequence>
<keyword evidence="1" id="KW-0862">Zinc</keyword>
<dbReference type="OMA" id="LAYRDYC"/>
<dbReference type="InterPro" id="IPR001841">
    <property type="entry name" value="Znf_RING"/>
</dbReference>